<dbReference type="EMBL" id="BAEK01000074">
    <property type="protein sequence ID" value="GAC07107.1"/>
    <property type="molecule type" value="Genomic_DNA"/>
</dbReference>
<organism evidence="1 2">
    <name type="scientific">Paraglaciecola agarilytica NO2</name>
    <dbReference type="NCBI Taxonomy" id="1125747"/>
    <lineage>
        <taxon>Bacteria</taxon>
        <taxon>Pseudomonadati</taxon>
        <taxon>Pseudomonadota</taxon>
        <taxon>Gammaproteobacteria</taxon>
        <taxon>Alteromonadales</taxon>
        <taxon>Alteromonadaceae</taxon>
        <taxon>Paraglaciecola</taxon>
    </lineage>
</organism>
<reference evidence="1 2" key="1">
    <citation type="journal article" date="2014" name="Environ. Microbiol.">
        <title>Comparative genomics of the marine bacterial genus Glaciecola reveals the high degree of genomic diversity and genomic characteristic for cold adaptation.</title>
        <authorList>
            <person name="Qin Q.L."/>
            <person name="Xie B.B."/>
            <person name="Yu Y."/>
            <person name="Shu Y.L."/>
            <person name="Rong J.C."/>
            <person name="Zhang Y.J."/>
            <person name="Zhao D.L."/>
            <person name="Chen X.L."/>
            <person name="Zhang X.Y."/>
            <person name="Chen B."/>
            <person name="Zhou B.C."/>
            <person name="Zhang Y.Z."/>
        </authorList>
    </citation>
    <scope>NUCLEOTIDE SEQUENCE [LARGE SCALE GENOMIC DNA]</scope>
    <source>
        <strain evidence="1 2">NO2</strain>
    </source>
</reference>
<dbReference type="Proteomes" id="UP000008372">
    <property type="component" value="Unassembled WGS sequence"/>
</dbReference>
<keyword evidence="2" id="KW-1185">Reference proteome</keyword>
<gene>
    <name evidence="1" type="ORF">GAGA_4280</name>
</gene>
<proteinExistence type="predicted"/>
<comment type="caution">
    <text evidence="1">The sequence shown here is derived from an EMBL/GenBank/DDBJ whole genome shotgun (WGS) entry which is preliminary data.</text>
</comment>
<sequence length="47" mass="5444">MFNKFIKPLVPLFGSQLATNTRNQGDLAHFTTQCYARLLLRGEQFKE</sequence>
<evidence type="ECO:0000313" key="2">
    <source>
        <dbReference type="Proteomes" id="UP000008372"/>
    </source>
</evidence>
<name>A0ABQ0ICT4_9ALTE</name>
<accession>A0ABQ0ICT4</accession>
<evidence type="ECO:0000313" key="1">
    <source>
        <dbReference type="EMBL" id="GAC07107.1"/>
    </source>
</evidence>
<protein>
    <submittedName>
        <fullName evidence="1">Uncharacterized protein</fullName>
    </submittedName>
</protein>